<reference evidence="7" key="2">
    <citation type="submission" date="2016-01" db="EMBL/GenBank/DDBJ databases">
        <title>Six Aerococcus type strain genome sequencing and assembly using PacBio and Illumina Hiseq.</title>
        <authorList>
            <person name="Carkaci D."/>
            <person name="Dargis R."/>
            <person name="Nielsen X.C."/>
            <person name="Skovgaard O."/>
            <person name="Fuursted K."/>
            <person name="Christensen J.J."/>
        </authorList>
    </citation>
    <scope>NUCLEOTIDE SEQUENCE [LARGE SCALE GENOMIC DNA]</scope>
    <source>
        <strain evidence="7">CCUG42038B</strain>
    </source>
</reference>
<dbReference type="CDD" id="cd16926">
    <property type="entry name" value="HATPase_MutL-MLH-PMS-like"/>
    <property type="match status" value="1"/>
</dbReference>
<feature type="compositionally biased region" description="Polar residues" evidence="5">
    <location>
        <begin position="371"/>
        <end position="382"/>
    </location>
</feature>
<dbReference type="NCBIfam" id="TIGR00585">
    <property type="entry name" value="mutl"/>
    <property type="match status" value="1"/>
</dbReference>
<dbReference type="SUPFAM" id="SSF54211">
    <property type="entry name" value="Ribosomal protein S5 domain 2-like"/>
    <property type="match status" value="1"/>
</dbReference>
<dbReference type="Pfam" id="PF08676">
    <property type="entry name" value="MutL_C"/>
    <property type="match status" value="1"/>
</dbReference>
<dbReference type="Pfam" id="PF01119">
    <property type="entry name" value="DNA_mis_repair"/>
    <property type="match status" value="1"/>
</dbReference>
<dbReference type="FunFam" id="3.30.565.10:FF:000003">
    <property type="entry name" value="DNA mismatch repair endonuclease MutL"/>
    <property type="match status" value="1"/>
</dbReference>
<dbReference type="AlphaFoldDB" id="A0A0X8FLT9"/>
<dbReference type="InterPro" id="IPR014762">
    <property type="entry name" value="DNA_mismatch_repair_CS"/>
</dbReference>
<dbReference type="InterPro" id="IPR042120">
    <property type="entry name" value="MutL_C_dimsub"/>
</dbReference>
<protein>
    <recommendedName>
        <fullName evidence="4">DNA mismatch repair protein MutL</fullName>
    </recommendedName>
</protein>
<dbReference type="HAMAP" id="MF_00149">
    <property type="entry name" value="DNA_mis_repair"/>
    <property type="match status" value="1"/>
</dbReference>
<feature type="compositionally biased region" description="Polar residues" evidence="5">
    <location>
        <begin position="398"/>
        <end position="407"/>
    </location>
</feature>
<dbReference type="GO" id="GO:0140664">
    <property type="term" value="F:ATP-dependent DNA damage sensor activity"/>
    <property type="evidence" value="ECO:0007669"/>
    <property type="project" value="InterPro"/>
</dbReference>
<dbReference type="KEGG" id="auh:AWM75_06715"/>
<dbReference type="GO" id="GO:0030983">
    <property type="term" value="F:mismatched DNA binding"/>
    <property type="evidence" value="ECO:0007669"/>
    <property type="project" value="InterPro"/>
</dbReference>
<dbReference type="SUPFAM" id="SSF118116">
    <property type="entry name" value="DNA mismatch repair protein MutL"/>
    <property type="match status" value="1"/>
</dbReference>
<dbReference type="Gene3D" id="3.30.1540.20">
    <property type="entry name" value="MutL, C-terminal domain, dimerisation subdomain"/>
    <property type="match status" value="1"/>
</dbReference>
<dbReference type="PROSITE" id="PS00058">
    <property type="entry name" value="DNA_MISMATCH_REPAIR_1"/>
    <property type="match status" value="1"/>
</dbReference>
<dbReference type="RefSeq" id="WP_067979942.1">
    <property type="nucleotide sequence ID" value="NZ_CP014163.1"/>
</dbReference>
<evidence type="ECO:0000256" key="4">
    <source>
        <dbReference type="HAMAP-Rule" id="MF_00149"/>
    </source>
</evidence>
<comment type="function">
    <text evidence="4">This protein is involved in the repair of mismatches in DNA. It is required for dam-dependent methyl-directed DNA mismatch repair. May act as a 'molecular matchmaker', a protein that promotes the formation of a stable complex between two or more DNA-binding proteins in an ATP-dependent manner without itself being part of a final effector complex.</text>
</comment>
<evidence type="ECO:0000256" key="1">
    <source>
        <dbReference type="ARBA" id="ARBA00006082"/>
    </source>
</evidence>
<dbReference type="CDD" id="cd00782">
    <property type="entry name" value="MutL_Trans"/>
    <property type="match status" value="1"/>
</dbReference>
<dbReference type="InterPro" id="IPR036890">
    <property type="entry name" value="HATPase_C_sf"/>
</dbReference>
<keyword evidence="2 4" id="KW-0227">DNA damage</keyword>
<dbReference type="NCBIfam" id="NF000950">
    <property type="entry name" value="PRK00095.1-3"/>
    <property type="match status" value="1"/>
</dbReference>
<dbReference type="GO" id="GO:0006298">
    <property type="term" value="P:mismatch repair"/>
    <property type="evidence" value="ECO:0007669"/>
    <property type="project" value="UniProtKB-UniRule"/>
</dbReference>
<dbReference type="GO" id="GO:0005524">
    <property type="term" value="F:ATP binding"/>
    <property type="evidence" value="ECO:0007669"/>
    <property type="project" value="InterPro"/>
</dbReference>
<sequence length="648" mass="72217">MAIHELAPQVANQIAAGEVVERPASVVKELLENAIDAGASQIEIQVEEAGLRAIQVTDNGCGMNAADSQLAFKRHATSKISRSHDLFRIHTLGFRGEALPSIASVAEVQLESSDGERGQLVYAQAGEIIAVEPSHLRQGTTVRVENLFYNTPARLKYIKSLNTELSHITDIVNRMALGHPDIQFTYSHDGQQILATNGKNRLQEVLAAVYGYKTAKDMIAISGELLDIKLSGYVSLPQLTRARRNYMSIFLNGRYIKNYLLNQAIEKGYGSKLMVGRYPIAALHIEMDPQLVDVNVHPTKQEVRISKEKDLYDLVIKAIDQVLAPRQRIPRPLEAEGNHEASKHSQQEKNSQLNLFSPASNLIKEVANLSEPGQSEPGSNYGSDYGASLSNHAAGPSPSLTFDSIQTEGEGADKFGPVSHALSKQDIPSRHQQDVWTTVKKVKQQVASQDNRSFPQLDYIGQLHGTYLLASTPAGFYMVDQHAAQERIKYEFYRQSITSYGDQLQDLLIPIVLEFPSDQALVVKDLQSDLADMGIKLESFGPNTFILNHHPLWMGEQHIEEIVHDLIDLLLIDPEASLADYREATAIMMSCKRSIKANHYLDDRQARQLLADLATCENPYNCPHGRPVLIFLSNYDIERMFKRIQDPH</sequence>
<dbReference type="InterPro" id="IPR020568">
    <property type="entry name" value="Ribosomal_Su5_D2-typ_SF"/>
</dbReference>
<dbReference type="InterPro" id="IPR020667">
    <property type="entry name" value="DNA_mismatch_repair_MutL"/>
</dbReference>
<dbReference type="InterPro" id="IPR013507">
    <property type="entry name" value="DNA_mismatch_S5_2-like"/>
</dbReference>
<dbReference type="GO" id="GO:0016887">
    <property type="term" value="F:ATP hydrolysis activity"/>
    <property type="evidence" value="ECO:0007669"/>
    <property type="project" value="InterPro"/>
</dbReference>
<dbReference type="InterPro" id="IPR002099">
    <property type="entry name" value="MutL/Mlh/PMS"/>
</dbReference>
<dbReference type="GO" id="GO:0032300">
    <property type="term" value="C:mismatch repair complex"/>
    <property type="evidence" value="ECO:0007669"/>
    <property type="project" value="InterPro"/>
</dbReference>
<dbReference type="InterPro" id="IPR037198">
    <property type="entry name" value="MutL_C_sf"/>
</dbReference>
<keyword evidence="7" id="KW-1185">Reference proteome</keyword>
<feature type="region of interest" description="Disordered" evidence="5">
    <location>
        <begin position="370"/>
        <end position="414"/>
    </location>
</feature>
<name>A0A0X8FLT9_9LACT</name>
<dbReference type="SMART" id="SM00853">
    <property type="entry name" value="MutL_C"/>
    <property type="match status" value="1"/>
</dbReference>
<dbReference type="InterPro" id="IPR042121">
    <property type="entry name" value="MutL_C_regsub"/>
</dbReference>
<dbReference type="SMART" id="SM01340">
    <property type="entry name" value="DNA_mis_repair"/>
    <property type="match status" value="1"/>
</dbReference>
<dbReference type="PANTHER" id="PTHR10073">
    <property type="entry name" value="DNA MISMATCH REPAIR PROTEIN MLH, PMS, MUTL"/>
    <property type="match status" value="1"/>
</dbReference>
<proteinExistence type="inferred from homology"/>
<dbReference type="SUPFAM" id="SSF55874">
    <property type="entry name" value="ATPase domain of HSP90 chaperone/DNA topoisomerase II/histidine kinase"/>
    <property type="match status" value="1"/>
</dbReference>
<dbReference type="InterPro" id="IPR038973">
    <property type="entry name" value="MutL/Mlh/Pms-like"/>
</dbReference>
<gene>
    <name evidence="4" type="primary">mutL</name>
    <name evidence="6" type="ORF">AWM75_06715</name>
</gene>
<comment type="similarity">
    <text evidence="1 4">Belongs to the DNA mismatch repair MutL/HexB family.</text>
</comment>
<organism evidence="6 7">
    <name type="scientific">Aerococcus urinaehominis</name>
    <dbReference type="NCBI Taxonomy" id="128944"/>
    <lineage>
        <taxon>Bacteria</taxon>
        <taxon>Bacillati</taxon>
        <taxon>Bacillota</taxon>
        <taxon>Bacilli</taxon>
        <taxon>Lactobacillales</taxon>
        <taxon>Aerococcaceae</taxon>
        <taxon>Aerococcus</taxon>
    </lineage>
</organism>
<reference evidence="6 7" key="1">
    <citation type="journal article" date="2016" name="Genome Announc.">
        <title>Complete Genome Sequences of Aerococcus christensenii CCUG 28831T, Aerococcus sanguinicola CCUG 43001T, Aerococcus urinae CCUG 36881T, Aerococcus urinaeequi CCUG 28094T, Aerococcus urinaehominis CCUG 42038 BT, and Aerococcus viridans CCUG 4311T.</title>
        <authorList>
            <person name="Carkaci D."/>
            <person name="Dargis R."/>
            <person name="Nielsen X.C."/>
            <person name="Skovgaard O."/>
            <person name="Fuursted K."/>
            <person name="Christensen J.J."/>
        </authorList>
    </citation>
    <scope>NUCLEOTIDE SEQUENCE [LARGE SCALE GENOMIC DNA]</scope>
    <source>
        <strain evidence="6 7">CCUG42038B</strain>
    </source>
</reference>
<keyword evidence="3 4" id="KW-0234">DNA repair</keyword>
<dbReference type="Gene3D" id="3.30.230.10">
    <property type="match status" value="1"/>
</dbReference>
<evidence type="ECO:0000256" key="3">
    <source>
        <dbReference type="ARBA" id="ARBA00023204"/>
    </source>
</evidence>
<dbReference type="OrthoDB" id="9763467at2"/>
<dbReference type="Pfam" id="PF13589">
    <property type="entry name" value="HATPase_c_3"/>
    <property type="match status" value="1"/>
</dbReference>
<dbReference type="Proteomes" id="UP000062260">
    <property type="component" value="Chromosome"/>
</dbReference>
<dbReference type="Gene3D" id="3.30.565.10">
    <property type="entry name" value="Histidine kinase-like ATPase, C-terminal domain"/>
    <property type="match status" value="1"/>
</dbReference>
<dbReference type="EMBL" id="CP014163">
    <property type="protein sequence ID" value="AMB99692.1"/>
    <property type="molecule type" value="Genomic_DNA"/>
</dbReference>
<dbReference type="InterPro" id="IPR014721">
    <property type="entry name" value="Ribsml_uS5_D2-typ_fold_subgr"/>
</dbReference>
<evidence type="ECO:0000313" key="7">
    <source>
        <dbReference type="Proteomes" id="UP000062260"/>
    </source>
</evidence>
<accession>A0A0X8FLT9</accession>
<dbReference type="STRING" id="128944.AWM75_06715"/>
<dbReference type="PANTHER" id="PTHR10073:SF12">
    <property type="entry name" value="DNA MISMATCH REPAIR PROTEIN MLH1"/>
    <property type="match status" value="1"/>
</dbReference>
<evidence type="ECO:0000256" key="2">
    <source>
        <dbReference type="ARBA" id="ARBA00022763"/>
    </source>
</evidence>
<evidence type="ECO:0000313" key="6">
    <source>
        <dbReference type="EMBL" id="AMB99692.1"/>
    </source>
</evidence>
<evidence type="ECO:0000256" key="5">
    <source>
        <dbReference type="SAM" id="MobiDB-lite"/>
    </source>
</evidence>
<dbReference type="Gene3D" id="3.30.1370.100">
    <property type="entry name" value="MutL, C-terminal domain, regulatory subdomain"/>
    <property type="match status" value="1"/>
</dbReference>
<dbReference type="InterPro" id="IPR014790">
    <property type="entry name" value="MutL_C"/>
</dbReference>